<feature type="transmembrane region" description="Helical" evidence="5">
    <location>
        <begin position="97"/>
        <end position="128"/>
    </location>
</feature>
<dbReference type="Proteomes" id="UP000777784">
    <property type="component" value="Unassembled WGS sequence"/>
</dbReference>
<evidence type="ECO:0000313" key="6">
    <source>
        <dbReference type="EMBL" id="MBU2689717.1"/>
    </source>
</evidence>
<dbReference type="InterPro" id="IPR050475">
    <property type="entry name" value="Prenyltransferase_related"/>
</dbReference>
<dbReference type="GO" id="GO:0016020">
    <property type="term" value="C:membrane"/>
    <property type="evidence" value="ECO:0007669"/>
    <property type="project" value="UniProtKB-SubCell"/>
</dbReference>
<dbReference type="GO" id="GO:0016765">
    <property type="term" value="F:transferase activity, transferring alkyl or aryl (other than methyl) groups"/>
    <property type="evidence" value="ECO:0007669"/>
    <property type="project" value="InterPro"/>
</dbReference>
<comment type="caution">
    <text evidence="6">The sequence shown here is derived from an EMBL/GenBank/DDBJ whole genome shotgun (WGS) entry which is preliminary data.</text>
</comment>
<dbReference type="InterPro" id="IPR044878">
    <property type="entry name" value="UbiA_sf"/>
</dbReference>
<gene>
    <name evidence="6" type="ORF">KJ970_02240</name>
</gene>
<dbReference type="PANTHER" id="PTHR42723">
    <property type="entry name" value="CHLOROPHYLL SYNTHASE"/>
    <property type="match status" value="1"/>
</dbReference>
<dbReference type="InterPro" id="IPR000537">
    <property type="entry name" value="UbiA_prenyltransferase"/>
</dbReference>
<keyword evidence="2 5" id="KW-0812">Transmembrane</keyword>
<feature type="transmembrane region" description="Helical" evidence="5">
    <location>
        <begin position="284"/>
        <end position="303"/>
    </location>
</feature>
<dbReference type="PANTHER" id="PTHR42723:SF1">
    <property type="entry name" value="CHLOROPHYLL SYNTHASE, CHLOROPLASTIC"/>
    <property type="match status" value="1"/>
</dbReference>
<feature type="transmembrane region" description="Helical" evidence="5">
    <location>
        <begin position="243"/>
        <end position="264"/>
    </location>
</feature>
<evidence type="ECO:0000313" key="7">
    <source>
        <dbReference type="Proteomes" id="UP000777784"/>
    </source>
</evidence>
<evidence type="ECO:0000256" key="4">
    <source>
        <dbReference type="ARBA" id="ARBA00023136"/>
    </source>
</evidence>
<organism evidence="6 7">
    <name type="scientific">Eiseniibacteriota bacterium</name>
    <dbReference type="NCBI Taxonomy" id="2212470"/>
    <lineage>
        <taxon>Bacteria</taxon>
        <taxon>Candidatus Eiseniibacteriota</taxon>
    </lineage>
</organism>
<dbReference type="AlphaFoldDB" id="A0A948RUI8"/>
<evidence type="ECO:0000256" key="1">
    <source>
        <dbReference type="ARBA" id="ARBA00004141"/>
    </source>
</evidence>
<accession>A0A948RUI8</accession>
<dbReference type="EMBL" id="JAHJDP010000012">
    <property type="protein sequence ID" value="MBU2689717.1"/>
    <property type="molecule type" value="Genomic_DNA"/>
</dbReference>
<reference evidence="6" key="1">
    <citation type="submission" date="2021-05" db="EMBL/GenBank/DDBJ databases">
        <title>Energy efficiency and biological interactions define the core microbiome of deep oligotrophic groundwater.</title>
        <authorList>
            <person name="Mehrshad M."/>
            <person name="Lopez-Fernandez M."/>
            <person name="Bell E."/>
            <person name="Bernier-Latmani R."/>
            <person name="Bertilsson S."/>
            <person name="Dopson M."/>
        </authorList>
    </citation>
    <scope>NUCLEOTIDE SEQUENCE</scope>
    <source>
        <strain evidence="6">Modern_marine.mb.64</strain>
    </source>
</reference>
<protein>
    <submittedName>
        <fullName evidence="6">UbiA family prenyltransferase</fullName>
    </submittedName>
</protein>
<feature type="transmembrane region" description="Helical" evidence="5">
    <location>
        <begin position="44"/>
        <end position="64"/>
    </location>
</feature>
<dbReference type="Gene3D" id="1.10.357.140">
    <property type="entry name" value="UbiA prenyltransferase"/>
    <property type="match status" value="1"/>
</dbReference>
<evidence type="ECO:0000256" key="2">
    <source>
        <dbReference type="ARBA" id="ARBA00022692"/>
    </source>
</evidence>
<name>A0A948RUI8_UNCEI</name>
<sequence length="304" mass="33316">MKTLKLYWEFARPFTLIAPALGVLSGGLTAMGAGDPTPITLKRILIILIGTLMAAVLNAASNAINQIYDLTNDRINKPGRPIPSGRLSIPEARRITWVLYILSWICAAIVGVECLIIVSIASFFTYIYSVPPLRTKRNGILANVTIAIPRGVLLKVAGWSTAKSILVGGEPWIIGLVFGTFLLGASTTKDFADMKGDEADGCMTLPIRYGVRNAARMIAPFFVLPFLFIPVAMRLGWLTGVPILLYILGIVLAIWGVYTVSLILRDPDALARTENHPSWRHMYLMMFTTQVGFAVAYLAKYLVD</sequence>
<feature type="transmembrane region" description="Helical" evidence="5">
    <location>
        <begin position="12"/>
        <end position="32"/>
    </location>
</feature>
<feature type="transmembrane region" description="Helical" evidence="5">
    <location>
        <begin position="217"/>
        <end position="237"/>
    </location>
</feature>
<comment type="subcellular location">
    <subcellularLocation>
        <location evidence="1">Membrane</location>
        <topology evidence="1">Multi-pass membrane protein</topology>
    </subcellularLocation>
</comment>
<evidence type="ECO:0000256" key="3">
    <source>
        <dbReference type="ARBA" id="ARBA00022989"/>
    </source>
</evidence>
<keyword evidence="3 5" id="KW-1133">Transmembrane helix</keyword>
<dbReference type="Gene3D" id="1.20.120.1780">
    <property type="entry name" value="UbiA prenyltransferase"/>
    <property type="match status" value="1"/>
</dbReference>
<dbReference type="Pfam" id="PF01040">
    <property type="entry name" value="UbiA"/>
    <property type="match status" value="1"/>
</dbReference>
<proteinExistence type="predicted"/>
<feature type="transmembrane region" description="Helical" evidence="5">
    <location>
        <begin position="165"/>
        <end position="185"/>
    </location>
</feature>
<evidence type="ECO:0000256" key="5">
    <source>
        <dbReference type="SAM" id="Phobius"/>
    </source>
</evidence>
<keyword evidence="4 5" id="KW-0472">Membrane</keyword>